<dbReference type="InterPro" id="IPR006689">
    <property type="entry name" value="Small_GTPase_ARF/SAR"/>
</dbReference>
<feature type="binding site" evidence="6">
    <location>
        <position position="36"/>
    </location>
    <ligand>
        <name>Mg(2+)</name>
        <dbReference type="ChEBI" id="CHEBI:18420"/>
    </ligand>
</feature>
<keyword evidence="2" id="KW-0449">Lipoprotein</keyword>
<dbReference type="GO" id="GO:0003924">
    <property type="term" value="F:GTPase activity"/>
    <property type="evidence" value="ECO:0007669"/>
    <property type="project" value="InterPro"/>
</dbReference>
<evidence type="ECO:0008006" key="9">
    <source>
        <dbReference type="Google" id="ProtNLM"/>
    </source>
</evidence>
<dbReference type="InterPro" id="IPR027417">
    <property type="entry name" value="P-loop_NTPase"/>
</dbReference>
<evidence type="ECO:0000313" key="8">
    <source>
        <dbReference type="Proteomes" id="UP000694549"/>
    </source>
</evidence>
<keyword evidence="4 5" id="KW-0342">GTP-binding</keyword>
<evidence type="ECO:0000256" key="6">
    <source>
        <dbReference type="PIRSR" id="PIRSR606689-2"/>
    </source>
</evidence>
<reference evidence="7" key="2">
    <citation type="submission" date="2025-09" db="UniProtKB">
        <authorList>
            <consortium name="Ensembl"/>
        </authorList>
    </citation>
    <scope>IDENTIFICATION</scope>
</reference>
<organism evidence="7 8">
    <name type="scientific">Anas zonorhyncha</name>
    <name type="common">Eastern spot-billed duck</name>
    <dbReference type="NCBI Taxonomy" id="75864"/>
    <lineage>
        <taxon>Eukaryota</taxon>
        <taxon>Metazoa</taxon>
        <taxon>Chordata</taxon>
        <taxon>Craniata</taxon>
        <taxon>Vertebrata</taxon>
        <taxon>Euteleostomi</taxon>
        <taxon>Archelosauria</taxon>
        <taxon>Archosauria</taxon>
        <taxon>Dinosauria</taxon>
        <taxon>Saurischia</taxon>
        <taxon>Theropoda</taxon>
        <taxon>Coelurosauria</taxon>
        <taxon>Aves</taxon>
        <taxon>Neognathae</taxon>
        <taxon>Galloanserae</taxon>
        <taxon>Anseriformes</taxon>
        <taxon>Anatidae</taxon>
        <taxon>Anatinae</taxon>
        <taxon>Anas</taxon>
    </lineage>
</organism>
<comment type="similarity">
    <text evidence="1">Belongs to the small GTPase superfamily. Arf family.</text>
</comment>
<dbReference type="GO" id="GO:0005525">
    <property type="term" value="F:GTP binding"/>
    <property type="evidence" value="ECO:0007669"/>
    <property type="project" value="UniProtKB-KW"/>
</dbReference>
<dbReference type="SUPFAM" id="SSF52540">
    <property type="entry name" value="P-loop containing nucleoside triphosphate hydrolases"/>
    <property type="match status" value="1"/>
</dbReference>
<keyword evidence="6" id="KW-0479">Metal-binding</keyword>
<dbReference type="Ensembl" id="ENSAZOT00000016368.1">
    <property type="protein sequence ID" value="ENSAZOP00000015225.1"/>
    <property type="gene ID" value="ENSAZOG00000009883.1"/>
</dbReference>
<feature type="binding site" evidence="5">
    <location>
        <begin position="29"/>
        <end position="36"/>
    </location>
    <ligand>
        <name>GTP</name>
        <dbReference type="ChEBI" id="CHEBI:37565"/>
    </ligand>
</feature>
<keyword evidence="8" id="KW-1185">Reference proteome</keyword>
<dbReference type="Gene3D" id="3.40.50.300">
    <property type="entry name" value="P-loop containing nucleotide triphosphate hydrolases"/>
    <property type="match status" value="1"/>
</dbReference>
<dbReference type="PANTHER" id="PTHR45697">
    <property type="entry name" value="ADP-RIBOSYLATION FACTOR-LIKE PROTEIN 2-RELATED"/>
    <property type="match status" value="1"/>
</dbReference>
<reference evidence="7" key="1">
    <citation type="submission" date="2025-08" db="UniProtKB">
        <authorList>
            <consortium name="Ensembl"/>
        </authorList>
    </citation>
    <scope>IDENTIFICATION</scope>
</reference>
<accession>A0A8B9UZR4</accession>
<dbReference type="Pfam" id="PF00025">
    <property type="entry name" value="Arf"/>
    <property type="match status" value="1"/>
</dbReference>
<dbReference type="Proteomes" id="UP000694549">
    <property type="component" value="Unplaced"/>
</dbReference>
<keyword evidence="2" id="KW-0519">Myristate</keyword>
<evidence type="ECO:0000256" key="4">
    <source>
        <dbReference type="ARBA" id="ARBA00023134"/>
    </source>
</evidence>
<evidence type="ECO:0000256" key="5">
    <source>
        <dbReference type="PIRSR" id="PIRSR606689-1"/>
    </source>
</evidence>
<proteinExistence type="inferred from homology"/>
<keyword evidence="3 5" id="KW-0547">Nucleotide-binding</keyword>
<evidence type="ECO:0000256" key="1">
    <source>
        <dbReference type="ARBA" id="ARBA00010290"/>
    </source>
</evidence>
<evidence type="ECO:0000256" key="2">
    <source>
        <dbReference type="ARBA" id="ARBA00022707"/>
    </source>
</evidence>
<dbReference type="AlphaFoldDB" id="A0A8B9UZR4"/>
<keyword evidence="6" id="KW-0460">Magnesium</keyword>
<dbReference type="GO" id="GO:0046872">
    <property type="term" value="F:metal ion binding"/>
    <property type="evidence" value="ECO:0007669"/>
    <property type="project" value="UniProtKB-KW"/>
</dbReference>
<evidence type="ECO:0000313" key="7">
    <source>
        <dbReference type="Ensembl" id="ENSAZOP00000015225.1"/>
    </source>
</evidence>
<protein>
    <recommendedName>
        <fullName evidence="9">ADP-ribosylation factor-like protein 3</fullName>
    </recommendedName>
</protein>
<name>A0A8B9UZR4_9AVES</name>
<evidence type="ECO:0000256" key="3">
    <source>
        <dbReference type="ARBA" id="ARBA00022741"/>
    </source>
</evidence>
<feature type="binding site" evidence="6">
    <location>
        <position position="53"/>
    </location>
    <ligand>
        <name>Mg(2+)</name>
        <dbReference type="ChEBI" id="CHEBI:18420"/>
    </ligand>
</feature>
<dbReference type="InterPro" id="IPR044612">
    <property type="entry name" value="ARL2/3"/>
</dbReference>
<sequence>RGCRLRGLLSILRKLKSTPEQEVRLLLLGLDNAGKTTLLKQLASEDISHITPTQVRKAFPCPRQFLQSHLLPKTIQTGVWCPIKFLSCLRGGSTPTRTTFVHTKPRTCAGDAVTLGMSPSPCIFPPSSSKHLAYSIAPSLMPLV</sequence>